<dbReference type="Proteomes" id="UP000016064">
    <property type="component" value="Unassembled WGS sequence"/>
</dbReference>
<protein>
    <recommendedName>
        <fullName evidence="3">Secreted protein</fullName>
    </recommendedName>
</protein>
<dbReference type="InterPro" id="IPR056408">
    <property type="entry name" value="CT021-like"/>
</dbReference>
<accession>A0ABP2XDY4</accession>
<reference evidence="1 2" key="1">
    <citation type="submission" date="2013-07" db="EMBL/GenBank/DDBJ databases">
        <title>Isolation of a new Chlamydia species from the feral Sacred Ibis (Threskiornis aethiopicus): Chlamydia ibidis.</title>
        <authorList>
            <person name="Vorimore F."/>
            <person name="Hsia R.-C."/>
            <person name="Huot-Creasy H."/>
            <person name="Bastian S."/>
            <person name="Deruyter L."/>
            <person name="Passet A."/>
            <person name="Sachse K."/>
            <person name="Bavoil P."/>
            <person name="Myers G."/>
            <person name="Laroucau K."/>
        </authorList>
    </citation>
    <scope>NUCLEOTIDE SEQUENCE [LARGE SCALE GENOMIC DNA]</scope>
    <source>
        <strain evidence="1 2">10-1398/6</strain>
    </source>
</reference>
<organism evidence="1 2">
    <name type="scientific">Chlamydia ibidis 10-1398/6</name>
    <dbReference type="NCBI Taxonomy" id="1046581"/>
    <lineage>
        <taxon>Bacteria</taxon>
        <taxon>Pseudomonadati</taxon>
        <taxon>Chlamydiota</taxon>
        <taxon>Chlamydiia</taxon>
        <taxon>Chlamydiales</taxon>
        <taxon>Chlamydiaceae</taxon>
        <taxon>Chlamydia/Chlamydophila group</taxon>
        <taxon>Chlamydia</taxon>
    </lineage>
</organism>
<sequence length="255" mass="28493">MKKQEKTLLSALFQRLFIIITVSLPCCAEASNFLTIKNQVFFAHTGDYVVFAKGSQRFFLAVKSVDNTGAWIELIEFPSLCYTDRCLLENGSWKLLVHQLTSHKKVFLIHLPKNEAHSVFSLDQESNVWNFTSPGAAPIFLNTLLSLELSPAPQQLIKTQGKDRRPWSPTVSVQGEKTSNLSAQAWHALWPKGSSLLSDKNVLIYFTSTSISPFPLWISIETSKGHIIVRAIELGKDITSPYPSANLTTKNPSKT</sequence>
<evidence type="ECO:0008006" key="3">
    <source>
        <dbReference type="Google" id="ProtNLM"/>
    </source>
</evidence>
<gene>
    <name evidence="1" type="ORF">H359_0711</name>
</gene>
<evidence type="ECO:0000313" key="2">
    <source>
        <dbReference type="Proteomes" id="UP000016064"/>
    </source>
</evidence>
<proteinExistence type="predicted"/>
<dbReference type="RefSeq" id="WP_020370261.1">
    <property type="nucleotide sequence ID" value="NZ_APJW01000002.1"/>
</dbReference>
<dbReference type="EMBL" id="APJW01000002">
    <property type="protein sequence ID" value="EQM62651.1"/>
    <property type="molecule type" value="Genomic_DNA"/>
</dbReference>
<name>A0ABP2XDY4_9CHLA</name>
<keyword evidence="2" id="KW-1185">Reference proteome</keyword>
<comment type="caution">
    <text evidence="1">The sequence shown here is derived from an EMBL/GenBank/DDBJ whole genome shotgun (WGS) entry which is preliminary data.</text>
</comment>
<evidence type="ECO:0000313" key="1">
    <source>
        <dbReference type="EMBL" id="EQM62651.1"/>
    </source>
</evidence>
<dbReference type="Pfam" id="PF24683">
    <property type="entry name" value="CT021"/>
    <property type="match status" value="1"/>
</dbReference>